<gene>
    <name evidence="2" type="ORF">RFM23_08005</name>
</gene>
<dbReference type="InterPro" id="IPR011008">
    <property type="entry name" value="Dimeric_a/b-barrel"/>
</dbReference>
<dbReference type="Proteomes" id="UP001276564">
    <property type="component" value="Unassembled WGS sequence"/>
</dbReference>
<dbReference type="Pfam" id="PF07045">
    <property type="entry name" value="DUF1330"/>
    <property type="match status" value="1"/>
</dbReference>
<evidence type="ECO:0000313" key="2">
    <source>
        <dbReference type="EMBL" id="MDX8537561.1"/>
    </source>
</evidence>
<sequence>MAAYLIAEHKIADPAAYEEYRIKALAAVDRFGGKLLLRARSVEALAGWWQPDRLVVLEFADMASLKAMHDSPDYQALIGIRNVAAANVLLAIEAA</sequence>
<dbReference type="SUPFAM" id="SSF54909">
    <property type="entry name" value="Dimeric alpha+beta barrel"/>
    <property type="match status" value="1"/>
</dbReference>
<protein>
    <submittedName>
        <fullName evidence="2">DUF1330 domain-containing protein</fullName>
    </submittedName>
</protein>
<comment type="caution">
    <text evidence="2">The sequence shown here is derived from an EMBL/GenBank/DDBJ whole genome shotgun (WGS) entry which is preliminary data.</text>
</comment>
<name>A0ABU5AJY2_9HYPH</name>
<evidence type="ECO:0000313" key="3">
    <source>
        <dbReference type="Proteomes" id="UP001276564"/>
    </source>
</evidence>
<proteinExistence type="predicted"/>
<reference evidence="2 3" key="1">
    <citation type="submission" date="2023-08" db="EMBL/GenBank/DDBJ databases">
        <title>Implementing the SeqCode for naming new Mesorhizobium species isolated from Vachellia karroo root nodules.</title>
        <authorList>
            <person name="Van Lill M."/>
        </authorList>
    </citation>
    <scope>NUCLEOTIDE SEQUENCE [LARGE SCALE GENOMIC DNA]</scope>
    <source>
        <strain evidence="2 3">VK4B</strain>
    </source>
</reference>
<dbReference type="PANTHER" id="PTHR41521">
    <property type="match status" value="1"/>
</dbReference>
<keyword evidence="3" id="KW-1185">Reference proteome</keyword>
<evidence type="ECO:0000259" key="1">
    <source>
        <dbReference type="Pfam" id="PF07045"/>
    </source>
</evidence>
<accession>A0ABU5AJY2</accession>
<dbReference type="InterPro" id="IPR010753">
    <property type="entry name" value="DUF1330"/>
</dbReference>
<feature type="domain" description="DUF1330" evidence="1">
    <location>
        <begin position="3"/>
        <end position="94"/>
    </location>
</feature>
<dbReference type="PANTHER" id="PTHR41521:SF4">
    <property type="entry name" value="BLR0684 PROTEIN"/>
    <property type="match status" value="1"/>
</dbReference>
<organism evidence="2 3">
    <name type="scientific">Mesorhizobium abyssinicae</name>
    <dbReference type="NCBI Taxonomy" id="1209958"/>
    <lineage>
        <taxon>Bacteria</taxon>
        <taxon>Pseudomonadati</taxon>
        <taxon>Pseudomonadota</taxon>
        <taxon>Alphaproteobacteria</taxon>
        <taxon>Hyphomicrobiales</taxon>
        <taxon>Phyllobacteriaceae</taxon>
        <taxon>Mesorhizobium</taxon>
    </lineage>
</organism>
<dbReference type="RefSeq" id="WP_320320051.1">
    <property type="nucleotide sequence ID" value="NZ_JAVIIP010000003.1"/>
</dbReference>
<dbReference type="Gene3D" id="3.30.70.100">
    <property type="match status" value="1"/>
</dbReference>
<dbReference type="EMBL" id="JAVIIP010000003">
    <property type="protein sequence ID" value="MDX8537561.1"/>
    <property type="molecule type" value="Genomic_DNA"/>
</dbReference>